<evidence type="ECO:0000313" key="4">
    <source>
        <dbReference type="Proteomes" id="UP001141327"/>
    </source>
</evidence>
<gene>
    <name evidence="3" type="ORF">PAPYR_4104</name>
</gene>
<evidence type="ECO:0000256" key="1">
    <source>
        <dbReference type="SAM" id="Coils"/>
    </source>
</evidence>
<evidence type="ECO:0000256" key="2">
    <source>
        <dbReference type="SAM" id="MobiDB-lite"/>
    </source>
</evidence>
<feature type="compositionally biased region" description="Acidic residues" evidence="2">
    <location>
        <begin position="353"/>
        <end position="370"/>
    </location>
</feature>
<proteinExistence type="predicted"/>
<keyword evidence="1" id="KW-0175">Coiled coil</keyword>
<name>A0ABQ8UKH1_9EUKA</name>
<feature type="region of interest" description="Disordered" evidence="2">
    <location>
        <begin position="407"/>
        <end position="437"/>
    </location>
</feature>
<feature type="region of interest" description="Disordered" evidence="2">
    <location>
        <begin position="301"/>
        <end position="320"/>
    </location>
</feature>
<feature type="compositionally biased region" description="Low complexity" evidence="2">
    <location>
        <begin position="79"/>
        <end position="88"/>
    </location>
</feature>
<dbReference type="EMBL" id="JAPMOS010000017">
    <property type="protein sequence ID" value="KAJ4459717.1"/>
    <property type="molecule type" value="Genomic_DNA"/>
</dbReference>
<organism evidence="3 4">
    <name type="scientific">Paratrimastix pyriformis</name>
    <dbReference type="NCBI Taxonomy" id="342808"/>
    <lineage>
        <taxon>Eukaryota</taxon>
        <taxon>Metamonada</taxon>
        <taxon>Preaxostyla</taxon>
        <taxon>Paratrimastigidae</taxon>
        <taxon>Paratrimastix</taxon>
    </lineage>
</organism>
<accession>A0ABQ8UKH1</accession>
<sequence>MAQPSTQAAIPPLPLSARALGNASLEGPFSSACSDRPATSGGMGFALPPVSASRPPGLPPHIPRPTRSRQEARPPRPQQPAGSASPPALAFSLTPRMGESPLGVADAWRPATSEGSSRSAGPRSFSASMAGAPPADGQPEGWPPPSARGSRNEGDSQMGTPRSPRRQPVDENLAKILDSSRAYLRQSQRLTLARRSLDLEREQARALLEMQKMRTHQQWRRKLERSPFLVNLVAQTQRQEEELRLRQLEEERRAQLVQSRKSKVKQEIILRALAEREPLEDHKQRRAELESERQLRIQKAIEAEQRHSPRSPRSPRSPHHLPLPVALYAYAAESEGTAPAIFPSIDGAGLEDGGLEDVEGLAGPDGEEDAPAAARPPPPDQLTLQEELRQQRLALSEAALAKRREELISRVAATPPLPPPSRGSRRGEAEGWTAPRR</sequence>
<protein>
    <submittedName>
        <fullName evidence="3">Uncharacterized protein</fullName>
    </submittedName>
</protein>
<keyword evidence="4" id="KW-1185">Reference proteome</keyword>
<feature type="region of interest" description="Disordered" evidence="2">
    <location>
        <begin position="343"/>
        <end position="381"/>
    </location>
</feature>
<comment type="caution">
    <text evidence="3">The sequence shown here is derived from an EMBL/GenBank/DDBJ whole genome shotgun (WGS) entry which is preliminary data.</text>
</comment>
<evidence type="ECO:0000313" key="3">
    <source>
        <dbReference type="EMBL" id="KAJ4459717.1"/>
    </source>
</evidence>
<reference evidence="3" key="1">
    <citation type="journal article" date="2022" name="bioRxiv">
        <title>Genomics of Preaxostyla Flagellates Illuminates Evolutionary Transitions and the Path Towards Mitochondrial Loss.</title>
        <authorList>
            <person name="Novak L.V.F."/>
            <person name="Treitli S.C."/>
            <person name="Pyrih J."/>
            <person name="Halakuc P."/>
            <person name="Pipaliya S.V."/>
            <person name="Vacek V."/>
            <person name="Brzon O."/>
            <person name="Soukal P."/>
            <person name="Eme L."/>
            <person name="Dacks J.B."/>
            <person name="Karnkowska A."/>
            <person name="Elias M."/>
            <person name="Hampl V."/>
        </authorList>
    </citation>
    <scope>NUCLEOTIDE SEQUENCE</scope>
    <source>
        <strain evidence="3">RCP-MX</strain>
    </source>
</reference>
<dbReference type="Proteomes" id="UP001141327">
    <property type="component" value="Unassembled WGS sequence"/>
</dbReference>
<feature type="region of interest" description="Disordered" evidence="2">
    <location>
        <begin position="24"/>
        <end position="171"/>
    </location>
</feature>
<feature type="coiled-coil region" evidence="1">
    <location>
        <begin position="231"/>
        <end position="299"/>
    </location>
</feature>